<dbReference type="GO" id="GO:0004322">
    <property type="term" value="F:ferroxidase activity"/>
    <property type="evidence" value="ECO:0007669"/>
    <property type="project" value="TreeGrafter"/>
</dbReference>
<keyword evidence="5 6" id="KW-0408">Iron</keyword>
<protein>
    <recommendedName>
        <fullName evidence="7">Ferritin</fullName>
        <ecNumber evidence="7">1.16.3.2</ecNumber>
    </recommendedName>
</protein>
<feature type="binding site" evidence="6">
    <location>
        <position position="50"/>
    </location>
    <ligand>
        <name>Fe cation</name>
        <dbReference type="ChEBI" id="CHEBI:24875"/>
        <label>1</label>
    </ligand>
</feature>
<feature type="domain" description="Ferritin-like diiron" evidence="8">
    <location>
        <begin position="1"/>
        <end position="145"/>
    </location>
</feature>
<name>A0A7V3ZWB8_UNCW3</name>
<comment type="catalytic activity">
    <reaction evidence="7">
        <text>4 Fe(2+) + O2 + 6 H2O = 4 iron(III) oxide-hydroxide + 12 H(+)</text>
        <dbReference type="Rhea" id="RHEA:11972"/>
        <dbReference type="ChEBI" id="CHEBI:15377"/>
        <dbReference type="ChEBI" id="CHEBI:15378"/>
        <dbReference type="ChEBI" id="CHEBI:15379"/>
        <dbReference type="ChEBI" id="CHEBI:29033"/>
        <dbReference type="ChEBI" id="CHEBI:78619"/>
        <dbReference type="EC" id="1.16.3.2"/>
    </reaction>
</comment>
<dbReference type="GO" id="GO:0008199">
    <property type="term" value="F:ferric iron binding"/>
    <property type="evidence" value="ECO:0007669"/>
    <property type="project" value="InterPro"/>
</dbReference>
<dbReference type="GO" id="GO:0006879">
    <property type="term" value="P:intracellular iron ion homeostasis"/>
    <property type="evidence" value="ECO:0007669"/>
    <property type="project" value="UniProtKB-KW"/>
</dbReference>
<reference evidence="9" key="1">
    <citation type="journal article" date="2020" name="mSystems">
        <title>Genome- and Community-Level Interaction Insights into Carbon Utilization and Element Cycling Functions of Hydrothermarchaeota in Hydrothermal Sediment.</title>
        <authorList>
            <person name="Zhou Z."/>
            <person name="Liu Y."/>
            <person name="Xu W."/>
            <person name="Pan J."/>
            <person name="Luo Z.H."/>
            <person name="Li M."/>
        </authorList>
    </citation>
    <scope>NUCLEOTIDE SEQUENCE [LARGE SCALE GENOMIC DNA]</scope>
    <source>
        <strain evidence="9">SpSt-69</strain>
    </source>
</reference>
<dbReference type="GO" id="GO:0005829">
    <property type="term" value="C:cytosol"/>
    <property type="evidence" value="ECO:0007669"/>
    <property type="project" value="TreeGrafter"/>
</dbReference>
<dbReference type="InterPro" id="IPR012347">
    <property type="entry name" value="Ferritin-like"/>
</dbReference>
<dbReference type="PANTHER" id="PTHR11431">
    <property type="entry name" value="FERRITIN"/>
    <property type="match status" value="1"/>
</dbReference>
<evidence type="ECO:0000256" key="7">
    <source>
        <dbReference type="RuleBase" id="RU361145"/>
    </source>
</evidence>
<sequence length="165" mass="19594">MLSKNIEDALNKQVNEELFSAYLYLSMAMYFADKNLMGFYNWLYVQFHEELEHAEKFIHYIIERGGRVKLSQIKEPQIEWKDPLDAFKAVLEHERYITSRINELVDLAEKEKDRATFSMLQWFVNEQVEEEANASEILAKLEMVGDSKHGLLMIDRELAQRKRTE</sequence>
<feature type="binding site" evidence="6">
    <location>
        <position position="127"/>
    </location>
    <ligand>
        <name>Fe cation</name>
        <dbReference type="ChEBI" id="CHEBI:24875"/>
        <label>1</label>
    </ligand>
</feature>
<dbReference type="GO" id="GO:0008198">
    <property type="term" value="F:ferrous iron binding"/>
    <property type="evidence" value="ECO:0007669"/>
    <property type="project" value="TreeGrafter"/>
</dbReference>
<dbReference type="GO" id="GO:0006826">
    <property type="term" value="P:iron ion transport"/>
    <property type="evidence" value="ECO:0007669"/>
    <property type="project" value="InterPro"/>
</dbReference>
<keyword evidence="4" id="KW-0560">Oxidoreductase</keyword>
<feature type="binding site" evidence="6">
    <location>
        <position position="53"/>
    </location>
    <ligand>
        <name>Fe cation</name>
        <dbReference type="ChEBI" id="CHEBI:24875"/>
        <label>1</label>
    </ligand>
</feature>
<dbReference type="CDD" id="cd01055">
    <property type="entry name" value="Nonheme_Ferritin"/>
    <property type="match status" value="1"/>
</dbReference>
<dbReference type="FunFam" id="1.20.1260.10:FF:000001">
    <property type="entry name" value="Non-heme ferritin"/>
    <property type="match status" value="1"/>
</dbReference>
<keyword evidence="7" id="KW-0963">Cytoplasm</keyword>
<dbReference type="GO" id="GO:0042802">
    <property type="term" value="F:identical protein binding"/>
    <property type="evidence" value="ECO:0007669"/>
    <property type="project" value="UniProtKB-ARBA"/>
</dbReference>
<proteinExistence type="inferred from homology"/>
<dbReference type="Gene3D" id="1.20.1260.10">
    <property type="match status" value="1"/>
</dbReference>
<evidence type="ECO:0000256" key="6">
    <source>
        <dbReference type="PIRSR" id="PIRSR601519-1"/>
    </source>
</evidence>
<evidence type="ECO:0000259" key="8">
    <source>
        <dbReference type="PROSITE" id="PS50905"/>
    </source>
</evidence>
<comment type="caution">
    <text evidence="9">The sequence shown here is derived from an EMBL/GenBank/DDBJ whole genome shotgun (WGS) entry which is preliminary data.</text>
</comment>
<comment type="function">
    <text evidence="7">Iron-storage protein.</text>
</comment>
<evidence type="ECO:0000256" key="4">
    <source>
        <dbReference type="ARBA" id="ARBA00023002"/>
    </source>
</evidence>
<dbReference type="InterPro" id="IPR001519">
    <property type="entry name" value="Ferritin"/>
</dbReference>
<keyword evidence="3 6" id="KW-0479">Metal-binding</keyword>
<dbReference type="InterPro" id="IPR041719">
    <property type="entry name" value="Ferritin_prok"/>
</dbReference>
<dbReference type="PROSITE" id="PS50905">
    <property type="entry name" value="FERRITIN_LIKE"/>
    <property type="match status" value="1"/>
</dbReference>
<evidence type="ECO:0000256" key="1">
    <source>
        <dbReference type="ARBA" id="ARBA00006950"/>
    </source>
</evidence>
<keyword evidence="2 7" id="KW-0409">Iron storage</keyword>
<evidence type="ECO:0000313" key="9">
    <source>
        <dbReference type="EMBL" id="HGL16824.1"/>
    </source>
</evidence>
<evidence type="ECO:0000256" key="3">
    <source>
        <dbReference type="ARBA" id="ARBA00022723"/>
    </source>
</evidence>
<dbReference type="SUPFAM" id="SSF47240">
    <property type="entry name" value="Ferritin-like"/>
    <property type="match status" value="1"/>
</dbReference>
<gene>
    <name evidence="9" type="ORF">ENU66_00555</name>
</gene>
<dbReference type="InterPro" id="IPR008331">
    <property type="entry name" value="Ferritin_DPS_dom"/>
</dbReference>
<evidence type="ECO:0000256" key="2">
    <source>
        <dbReference type="ARBA" id="ARBA00022434"/>
    </source>
</evidence>
<dbReference type="InterPro" id="IPR009040">
    <property type="entry name" value="Ferritin-like_diiron"/>
</dbReference>
<dbReference type="InterPro" id="IPR009078">
    <property type="entry name" value="Ferritin-like_SF"/>
</dbReference>
<comment type="subcellular location">
    <subcellularLocation>
        <location evidence="7">Cytoplasm</location>
    </subcellularLocation>
</comment>
<dbReference type="AlphaFoldDB" id="A0A7V3ZWB8"/>
<dbReference type="Pfam" id="PF00210">
    <property type="entry name" value="Ferritin"/>
    <property type="match status" value="1"/>
</dbReference>
<evidence type="ECO:0000256" key="5">
    <source>
        <dbReference type="ARBA" id="ARBA00023004"/>
    </source>
</evidence>
<feature type="binding site" evidence="6">
    <location>
        <position position="17"/>
    </location>
    <ligand>
        <name>Fe cation</name>
        <dbReference type="ChEBI" id="CHEBI:24875"/>
        <label>1</label>
    </ligand>
</feature>
<dbReference type="EC" id="1.16.3.2" evidence="7"/>
<dbReference type="PANTHER" id="PTHR11431:SF127">
    <property type="entry name" value="BACTERIAL NON-HEME FERRITIN"/>
    <property type="match status" value="1"/>
</dbReference>
<feature type="binding site" evidence="6">
    <location>
        <position position="94"/>
    </location>
    <ligand>
        <name>Fe cation</name>
        <dbReference type="ChEBI" id="CHEBI:24875"/>
        <label>1</label>
    </ligand>
</feature>
<comment type="similarity">
    <text evidence="1 7">Belongs to the ferritin family. Prokaryotic subfamily.</text>
</comment>
<accession>A0A7V3ZWB8</accession>
<dbReference type="EMBL" id="DTDJ01000006">
    <property type="protein sequence ID" value="HGL16824.1"/>
    <property type="molecule type" value="Genomic_DNA"/>
</dbReference>
<organism evidence="9">
    <name type="scientific">candidate division WOR-3 bacterium</name>
    <dbReference type="NCBI Taxonomy" id="2052148"/>
    <lineage>
        <taxon>Bacteria</taxon>
        <taxon>Bacteria division WOR-3</taxon>
    </lineage>
</organism>